<proteinExistence type="predicted"/>
<reference evidence="2" key="2">
    <citation type="submission" date="2018-05" db="EMBL/GenBank/DDBJ databases">
        <title>OpunRS2 (Oryza punctata Reference Sequence Version 2).</title>
        <authorList>
            <person name="Zhang J."/>
            <person name="Kudrna D."/>
            <person name="Lee S."/>
            <person name="Talag J."/>
            <person name="Welchert J."/>
            <person name="Wing R.A."/>
        </authorList>
    </citation>
    <scope>NUCLEOTIDE SEQUENCE [LARGE SCALE GENOMIC DNA]</scope>
</reference>
<sequence length="87" mass="9955">MVDEAVRRVVSSRDRCSRSREADVEVAKSRGAHDDAVTQSRQSFRNMTLNSRYYRTVEDETSHRFCQTWGQLGTNVRKSVGNTTRAS</sequence>
<dbReference type="STRING" id="4537.A0A0E0MJW4"/>
<dbReference type="AlphaFoldDB" id="A0A0E0MJW4"/>
<feature type="region of interest" description="Disordered" evidence="1">
    <location>
        <begin position="1"/>
        <end position="38"/>
    </location>
</feature>
<protein>
    <submittedName>
        <fullName evidence="2">Uncharacterized protein</fullName>
    </submittedName>
</protein>
<evidence type="ECO:0000256" key="1">
    <source>
        <dbReference type="SAM" id="MobiDB-lite"/>
    </source>
</evidence>
<accession>A0A0E0MJW4</accession>
<organism evidence="2">
    <name type="scientific">Oryza punctata</name>
    <name type="common">Red rice</name>
    <dbReference type="NCBI Taxonomy" id="4537"/>
    <lineage>
        <taxon>Eukaryota</taxon>
        <taxon>Viridiplantae</taxon>
        <taxon>Streptophyta</taxon>
        <taxon>Embryophyta</taxon>
        <taxon>Tracheophyta</taxon>
        <taxon>Spermatophyta</taxon>
        <taxon>Magnoliopsida</taxon>
        <taxon>Liliopsida</taxon>
        <taxon>Poales</taxon>
        <taxon>Poaceae</taxon>
        <taxon>BOP clade</taxon>
        <taxon>Oryzoideae</taxon>
        <taxon>Oryzeae</taxon>
        <taxon>Oryzinae</taxon>
        <taxon>Oryza</taxon>
    </lineage>
</organism>
<dbReference type="EnsemblPlants" id="OPUNC12G03500.1">
    <property type="protein sequence ID" value="OPUNC12G03500.1"/>
    <property type="gene ID" value="OPUNC12G03500"/>
</dbReference>
<evidence type="ECO:0000313" key="3">
    <source>
        <dbReference type="Proteomes" id="UP000026962"/>
    </source>
</evidence>
<dbReference type="Proteomes" id="UP000026962">
    <property type="component" value="Chromosome 12"/>
</dbReference>
<name>A0A0E0MJW4_ORYPU</name>
<dbReference type="Gramene" id="OPUNC12G03500.1">
    <property type="protein sequence ID" value="OPUNC12G03500.1"/>
    <property type="gene ID" value="OPUNC12G03500"/>
</dbReference>
<dbReference type="HOGENOM" id="CLU_2487288_0_0_1"/>
<reference evidence="2" key="1">
    <citation type="submission" date="2015-04" db="UniProtKB">
        <authorList>
            <consortium name="EnsemblPlants"/>
        </authorList>
    </citation>
    <scope>IDENTIFICATION</scope>
</reference>
<evidence type="ECO:0000313" key="2">
    <source>
        <dbReference type="EnsemblPlants" id="OPUNC12G03500.1"/>
    </source>
</evidence>
<keyword evidence="3" id="KW-1185">Reference proteome</keyword>
<feature type="compositionally biased region" description="Basic and acidic residues" evidence="1">
    <location>
        <begin position="1"/>
        <end position="36"/>
    </location>
</feature>